<reference evidence="9" key="1">
    <citation type="submission" date="2023-07" db="EMBL/GenBank/DDBJ databases">
        <title>The genome sequence of Rhodocytophaga aerolata KACC 12507.</title>
        <authorList>
            <person name="Zhang X."/>
        </authorList>
    </citation>
    <scope>NUCLEOTIDE SEQUENCE</scope>
    <source>
        <strain evidence="9">KACC 12507</strain>
    </source>
</reference>
<comment type="subcellular location">
    <subcellularLocation>
        <location evidence="1">Membrane</location>
    </subcellularLocation>
</comment>
<evidence type="ECO:0000313" key="9">
    <source>
        <dbReference type="EMBL" id="MDO1448899.1"/>
    </source>
</evidence>
<organism evidence="9 10">
    <name type="scientific">Rhodocytophaga aerolata</name>
    <dbReference type="NCBI Taxonomy" id="455078"/>
    <lineage>
        <taxon>Bacteria</taxon>
        <taxon>Pseudomonadati</taxon>
        <taxon>Bacteroidota</taxon>
        <taxon>Cytophagia</taxon>
        <taxon>Cytophagales</taxon>
        <taxon>Rhodocytophagaceae</taxon>
        <taxon>Rhodocytophaga</taxon>
    </lineage>
</organism>
<dbReference type="CDD" id="cd07018">
    <property type="entry name" value="S49_SppA_67K_type"/>
    <property type="match status" value="1"/>
</dbReference>
<comment type="similarity">
    <text evidence="2">Belongs to the peptidase S49 family.</text>
</comment>
<dbReference type="PIRSF" id="PIRSF001217">
    <property type="entry name" value="Protease_4_SppA"/>
    <property type="match status" value="1"/>
</dbReference>
<feature type="domain" description="Peptidase S49" evidence="8">
    <location>
        <begin position="123"/>
        <end position="273"/>
    </location>
</feature>
<dbReference type="SUPFAM" id="SSF52096">
    <property type="entry name" value="ClpP/crotonase"/>
    <property type="match status" value="2"/>
</dbReference>
<evidence type="ECO:0000313" key="10">
    <source>
        <dbReference type="Proteomes" id="UP001168528"/>
    </source>
</evidence>
<sequence length="587" mass="65351">MLQFFKFVLATIVGLFFFMLLMLVIFIGIGSAASSGDPVKVEANSVLKLKFDKPIVERSKNDPLSELNLPFGQQNNIGLIQLREAIANAKLDDNIKGIFLEMDMSMSGGYATIEEIRNALLDFKESGKFIVAFGEYYTEKGYYLASVADSIYVHPVGGLEFNGISAEMLFLKGTLDKLEIKPEVFKVGEYKSAVEPFLLEKMSEPSREQTMSYLNSINNFSLQNISKTRNIPVSELKKIEDSLLIREPEDALKYKLITHVAYYDQVASGIRRKLKIEEDKKINFIGLSRYSKAEKKLTLGSADNRIAVIVASGDIQSGKNQDEVIGSEDIAEELRKVRLDKKVKAVVLRINSPGGSALASDVMWREVIETRKVKPVIASMSDLAASGGYYMAMGCDTIVANPNTITGSIGIFAVLFNVENFLKNKLGITTDNAETSPYADLGYPTHPVSEFERKVIQTSVERGYDIFTTKAAQGRDMPVEQLRKIASGRVWSGLEAKENGLVDILGGLDDAIKIAAKSAKIDKDYRVRYYPAQKTFLEELFTGMNDEAEAKLLESQFGAMAPYVKSFQKIQRWEGIQARLPFDVVFK</sequence>
<dbReference type="Proteomes" id="UP001168528">
    <property type="component" value="Unassembled WGS sequence"/>
</dbReference>
<keyword evidence="10" id="KW-1185">Reference proteome</keyword>
<keyword evidence="5" id="KW-0720">Serine protease</keyword>
<feature type="domain" description="Peptidase S49" evidence="8">
    <location>
        <begin position="371"/>
        <end position="521"/>
    </location>
</feature>
<keyword evidence="7" id="KW-1133">Transmembrane helix</keyword>
<evidence type="ECO:0000256" key="7">
    <source>
        <dbReference type="SAM" id="Phobius"/>
    </source>
</evidence>
<comment type="caution">
    <text evidence="9">The sequence shown here is derived from an EMBL/GenBank/DDBJ whole genome shotgun (WGS) entry which is preliminary data.</text>
</comment>
<feature type="transmembrane region" description="Helical" evidence="7">
    <location>
        <begin position="7"/>
        <end position="29"/>
    </location>
</feature>
<keyword evidence="6 7" id="KW-0472">Membrane</keyword>
<keyword evidence="3" id="KW-0645">Protease</keyword>
<dbReference type="PANTHER" id="PTHR33209:SF1">
    <property type="entry name" value="PEPTIDASE S49 DOMAIN-CONTAINING PROTEIN"/>
    <property type="match status" value="1"/>
</dbReference>
<dbReference type="InterPro" id="IPR047217">
    <property type="entry name" value="S49_SppA_67K_type_N"/>
</dbReference>
<dbReference type="PANTHER" id="PTHR33209">
    <property type="entry name" value="PROTEASE 4"/>
    <property type="match status" value="1"/>
</dbReference>
<evidence type="ECO:0000256" key="1">
    <source>
        <dbReference type="ARBA" id="ARBA00004370"/>
    </source>
</evidence>
<proteinExistence type="inferred from homology"/>
<dbReference type="NCBIfam" id="TIGR00705">
    <property type="entry name" value="SppA_67K"/>
    <property type="match status" value="1"/>
</dbReference>
<dbReference type="RefSeq" id="WP_302039698.1">
    <property type="nucleotide sequence ID" value="NZ_JAUKPO010000014.1"/>
</dbReference>
<evidence type="ECO:0000256" key="3">
    <source>
        <dbReference type="ARBA" id="ARBA00022670"/>
    </source>
</evidence>
<dbReference type="NCBIfam" id="TIGR00706">
    <property type="entry name" value="SppA_dom"/>
    <property type="match status" value="1"/>
</dbReference>
<gene>
    <name evidence="9" type="primary">sppA</name>
    <name evidence="9" type="ORF">Q0590_21655</name>
</gene>
<keyword evidence="7" id="KW-0812">Transmembrane</keyword>
<dbReference type="InterPro" id="IPR004635">
    <property type="entry name" value="Pept_S49_SppA"/>
</dbReference>
<dbReference type="InterPro" id="IPR047272">
    <property type="entry name" value="S49_SppA_C"/>
</dbReference>
<keyword evidence="4" id="KW-0378">Hydrolase</keyword>
<name>A0ABT8RC43_9BACT</name>
<dbReference type="InterPro" id="IPR004634">
    <property type="entry name" value="Pept_S49_pIV"/>
</dbReference>
<dbReference type="Pfam" id="PF01343">
    <property type="entry name" value="Peptidase_S49"/>
    <property type="match status" value="2"/>
</dbReference>
<evidence type="ECO:0000256" key="2">
    <source>
        <dbReference type="ARBA" id="ARBA00008683"/>
    </source>
</evidence>
<dbReference type="InterPro" id="IPR002142">
    <property type="entry name" value="Peptidase_S49"/>
</dbReference>
<evidence type="ECO:0000256" key="6">
    <source>
        <dbReference type="ARBA" id="ARBA00023136"/>
    </source>
</evidence>
<dbReference type="Gene3D" id="3.90.226.10">
    <property type="entry name" value="2-enoyl-CoA Hydratase, Chain A, domain 1"/>
    <property type="match status" value="4"/>
</dbReference>
<dbReference type="EMBL" id="JAUKPO010000014">
    <property type="protein sequence ID" value="MDO1448899.1"/>
    <property type="molecule type" value="Genomic_DNA"/>
</dbReference>
<dbReference type="CDD" id="cd07023">
    <property type="entry name" value="S49_Sppa_N_C"/>
    <property type="match status" value="1"/>
</dbReference>
<evidence type="ECO:0000256" key="5">
    <source>
        <dbReference type="ARBA" id="ARBA00022825"/>
    </source>
</evidence>
<protein>
    <submittedName>
        <fullName evidence="9">Signal peptide peptidase SppA</fullName>
    </submittedName>
</protein>
<accession>A0ABT8RC43</accession>
<dbReference type="InterPro" id="IPR029045">
    <property type="entry name" value="ClpP/crotonase-like_dom_sf"/>
</dbReference>
<evidence type="ECO:0000256" key="4">
    <source>
        <dbReference type="ARBA" id="ARBA00022801"/>
    </source>
</evidence>
<evidence type="ECO:0000259" key="8">
    <source>
        <dbReference type="Pfam" id="PF01343"/>
    </source>
</evidence>